<evidence type="ECO:0000313" key="1">
    <source>
        <dbReference type="EMBL" id="OYD54611.1"/>
    </source>
</evidence>
<keyword evidence="2" id="KW-1185">Reference proteome</keyword>
<evidence type="ECO:0000313" key="2">
    <source>
        <dbReference type="Proteomes" id="UP000215181"/>
    </source>
</evidence>
<accession>A0A235F073</accession>
<organism evidence="1 2">
    <name type="scientific">Thauera propionica</name>
    <dbReference type="NCBI Taxonomy" id="2019431"/>
    <lineage>
        <taxon>Bacteria</taxon>
        <taxon>Pseudomonadati</taxon>
        <taxon>Pseudomonadota</taxon>
        <taxon>Betaproteobacteria</taxon>
        <taxon>Rhodocyclales</taxon>
        <taxon>Zoogloeaceae</taxon>
        <taxon>Thauera</taxon>
    </lineage>
</organism>
<reference evidence="1 2" key="1">
    <citation type="submission" date="2017-07" db="EMBL/GenBank/DDBJ databases">
        <title>Thauera sp. KNDSS-Mac4 genome sequence and assembly.</title>
        <authorList>
            <person name="Mayilraj S."/>
        </authorList>
    </citation>
    <scope>NUCLEOTIDE SEQUENCE [LARGE SCALE GENOMIC DNA]</scope>
    <source>
        <strain evidence="1 2">KNDSS-Mac4</strain>
    </source>
</reference>
<sequence length="105" mass="11631">MTALFPPTDSILRRHFDQIAASAGLPPLPEDSVLRRHHAQLLESRLSARRAPVVQQTLVREVERKTPEPAIQRVAQPSLRPIPASSAEPAQSKGWLGRVLDKLFG</sequence>
<protein>
    <submittedName>
        <fullName evidence="1">Uncharacterized protein</fullName>
    </submittedName>
</protein>
<dbReference type="Proteomes" id="UP000215181">
    <property type="component" value="Unassembled WGS sequence"/>
</dbReference>
<name>A0A235F073_9RHOO</name>
<comment type="caution">
    <text evidence="1">The sequence shown here is derived from an EMBL/GenBank/DDBJ whole genome shotgun (WGS) entry which is preliminary data.</text>
</comment>
<dbReference type="AlphaFoldDB" id="A0A235F073"/>
<dbReference type="EMBL" id="NOIH01000007">
    <property type="protein sequence ID" value="OYD54611.1"/>
    <property type="molecule type" value="Genomic_DNA"/>
</dbReference>
<dbReference type="RefSeq" id="WP_094267843.1">
    <property type="nucleotide sequence ID" value="NZ_JAQVFK010000190.1"/>
</dbReference>
<dbReference type="OrthoDB" id="9806955at2"/>
<proteinExistence type="predicted"/>
<gene>
    <name evidence="1" type="ORF">CGK74_07455</name>
</gene>